<evidence type="ECO:0000313" key="4">
    <source>
        <dbReference type="Proteomes" id="UP000297422"/>
    </source>
</evidence>
<evidence type="ECO:0000259" key="2">
    <source>
        <dbReference type="Pfam" id="PF13619"/>
    </source>
</evidence>
<evidence type="ECO:0000256" key="1">
    <source>
        <dbReference type="SAM" id="MobiDB-lite"/>
    </source>
</evidence>
<organism evidence="3 4">
    <name type="scientific">Leptospira stimsonii</name>
    <dbReference type="NCBI Taxonomy" id="2202203"/>
    <lineage>
        <taxon>Bacteria</taxon>
        <taxon>Pseudomonadati</taxon>
        <taxon>Spirochaetota</taxon>
        <taxon>Spirochaetia</taxon>
        <taxon>Leptospirales</taxon>
        <taxon>Leptospiraceae</taxon>
        <taxon>Leptospira</taxon>
    </lineage>
</organism>
<feature type="region of interest" description="Disordered" evidence="1">
    <location>
        <begin position="1"/>
        <end position="37"/>
    </location>
</feature>
<dbReference type="Pfam" id="PF13619">
    <property type="entry name" value="KTSC"/>
    <property type="match status" value="1"/>
</dbReference>
<sequence length="114" mass="13244">MARRRSEKKRLRSVPSGQRGSKIRGASILSPGENDPIRTPLRINAKVEFRLLETHFISSPEIESIGYDAEHKELYVRMRNGKERIFYNVEKQTYSELMQSGSKMEFLKKMNPSV</sequence>
<name>A0ABY2MX04_9LEPT</name>
<protein>
    <submittedName>
        <fullName evidence="3">KTSC domain-containing protein</fullName>
    </submittedName>
</protein>
<evidence type="ECO:0000313" key="3">
    <source>
        <dbReference type="EMBL" id="TGM10704.1"/>
    </source>
</evidence>
<accession>A0ABY2MX04</accession>
<proteinExistence type="predicted"/>
<feature type="domain" description="KTSC" evidence="2">
    <location>
        <begin position="59"/>
        <end position="108"/>
    </location>
</feature>
<reference evidence="4" key="1">
    <citation type="journal article" date="2019" name="PLoS Negl. Trop. Dis.">
        <title>Revisiting the worldwide diversity of Leptospira species in the environment.</title>
        <authorList>
            <person name="Vincent A.T."/>
            <person name="Schiettekatte O."/>
            <person name="Bourhy P."/>
            <person name="Veyrier F.J."/>
            <person name="Picardeau M."/>
        </authorList>
    </citation>
    <scope>NUCLEOTIDE SEQUENCE [LARGE SCALE GENOMIC DNA]</scope>
    <source>
        <strain evidence="4">201702407</strain>
    </source>
</reference>
<dbReference type="InterPro" id="IPR025309">
    <property type="entry name" value="KTSC_dom"/>
</dbReference>
<gene>
    <name evidence="3" type="ORF">EHQ90_17895</name>
</gene>
<dbReference type="EMBL" id="RQGT01000106">
    <property type="protein sequence ID" value="TGM10704.1"/>
    <property type="molecule type" value="Genomic_DNA"/>
</dbReference>
<comment type="caution">
    <text evidence="3">The sequence shown here is derived from an EMBL/GenBank/DDBJ whole genome shotgun (WGS) entry which is preliminary data.</text>
</comment>
<dbReference type="Proteomes" id="UP000297422">
    <property type="component" value="Unassembled WGS sequence"/>
</dbReference>
<keyword evidence="4" id="KW-1185">Reference proteome</keyword>
<feature type="compositionally biased region" description="Basic residues" evidence="1">
    <location>
        <begin position="1"/>
        <end position="12"/>
    </location>
</feature>